<feature type="domain" description="SLH" evidence="3">
    <location>
        <begin position="165"/>
        <end position="232"/>
    </location>
</feature>
<feature type="domain" description="SLH" evidence="3">
    <location>
        <begin position="30"/>
        <end position="97"/>
    </location>
</feature>
<proteinExistence type="predicted"/>
<dbReference type="PANTHER" id="PTHR22872">
    <property type="entry name" value="BTK-BINDING PROTEIN-RELATED"/>
    <property type="match status" value="1"/>
</dbReference>
<sequence>MKVRRRISAVLSAVVVSVAMVVAGAPAASAAPTFRDVTATTPHRDDIVWLANTGISTGWKERDGSYTFRGMSSVKRQDMAAFLYRLAGSPAFDTSKAKNPFRDVTAKTPHYKEILWLSSTGVTTGWTEQNGSKTFRGMNSVVRQDMAAFLHRLADYRKATPKLGAGVMFRDVNEKTPHAADITWLAKTGVTTGWKEQDGSYTYRGMSTVKRQDMAAFLHRMSTNVLSVGASAQTVPAYGRAANAGGKALPNTTLTFSGPTKFTAKTDREGYFATHVTAGATYEVTASGLRSRITISGPQDAKIVNTTGTITLGRSITQAGTSIVTAPTATYIGANDYTVSNNGKTLTVTNAAIALKVGDDVLFAPKGGFNGASVTITTITKTGAGRVVNGSQPDLGEVVQSLKMDDASFGAQGATITTTEGVTVSDGQGTRDMAAPRISAGVETTPVDKTFNIDKRLHLYTQRGEGDIKLGYFLSHTHIKMTVSANVDIKFTNLGKSKMELKSNSNFDSNQIVCVSYSSDSPYKDTPCGKSEDADRKYYTGADKEPYRPDMLPSAANAATTEEYEWKPVPLGTVTWNKGMFQIQVPISLMGHVTGHFRGTNDATASAEVKLVLGDGKITPSQKVTGKDTVELTAGATIRNGIRVAPTLKLNFFGYHDLARLTGEPGLGLTVKGRIKVVNGNLVAAEANARFRLFFYFDAYYAAPVLSAAKDLPKPISNLAKYKDDTPFGKNPLLDITIAEYQGATEQLGKNVAESLIKMTYGADVDASLFSDQASVYSYDECAMKKVSAVGELNRWGWSKQKTLEQSLKYHFASIPTTGALNLLSKSAKDPALCSSVRDTGKADPGTGKLPKLVKANVQSAKLDGKTGEWTAKAKPEWDMPFGKNKTVNTTLKFKLDDGGKVTIAEAEGWGVDPDWSTVTLVDTRTNTQKKVTHDVGSTLTINQKEMERLFGATSGSMSGLYAASTNKNGTGTVVNLNGKYTFGEKNATLYLQFSSQPAFTRVQSVATSGHSAFAVTGDGSLWAWGNNRNGQLGDGTTQDRSAPVRVKGISGARSVAIRMTIDGGTGFVITADGSLWAWGKNENGLLGDGTTQDRTIPAQVKGLPHVRSVTVRDSDVFAVSEDGDLWAWGRNDSGQLGDGTTRDRTVPVRVKVLTDVRSIAASTNNGEGTVFAITADGSLWSWGLSEYGMLGNGSAQEQTVPVRVRGLSDVRSIAISDDYDTFFSVYVVTGDGSLWSWGLNRFGELGDGTTADHFTPVRVKSLSNVRSVAAVDDNWSYGYAFAITADGSLWSWGHGEDDILSGGTTQDRLVPTRVKGLSDVNSLVIDGGPSEALTSVYAVTVDGSLWSWGYNVGSDDGRPQTAPVRVEILHDTSLVVVDTLSTDTGDAAFAITTDGSLWSWGGNAYGLLGDGTTSDRTTPGKVEFKQ</sequence>
<evidence type="ECO:0000313" key="4">
    <source>
        <dbReference type="EMBL" id="KAB8288627.1"/>
    </source>
</evidence>
<feature type="domain" description="SLH" evidence="3">
    <location>
        <begin position="98"/>
        <end position="164"/>
    </location>
</feature>
<dbReference type="InterPro" id="IPR000408">
    <property type="entry name" value="Reg_chr_condens"/>
</dbReference>
<reference evidence="4 5" key="1">
    <citation type="submission" date="2019-10" db="EMBL/GenBank/DDBJ databases">
        <title>Characterization of the phylogenetic diversity of two novel species belonging to the genus Bifidobacterium: Bifidobacterium cebidarum sp. nov. and Bifidobacterium leontopitheci sp. nov.</title>
        <authorList>
            <person name="Lugli G.A."/>
            <person name="Duranti S."/>
            <person name="Milani C."/>
            <person name="Turroni F."/>
            <person name="Ventura M."/>
        </authorList>
    </citation>
    <scope>NUCLEOTIDE SEQUENCE [LARGE SCALE GENOMIC DNA]</scope>
    <source>
        <strain evidence="4 5">DSM 100688</strain>
    </source>
</reference>
<keyword evidence="5" id="KW-1185">Reference proteome</keyword>
<dbReference type="PROSITE" id="PS51272">
    <property type="entry name" value="SLH"/>
    <property type="match status" value="3"/>
</dbReference>
<dbReference type="Pfam" id="PF00415">
    <property type="entry name" value="RCC1"/>
    <property type="match status" value="2"/>
</dbReference>
<keyword evidence="1" id="KW-0677">Repeat</keyword>
<comment type="caution">
    <text evidence="4">The sequence shown here is derived from an EMBL/GenBank/DDBJ whole genome shotgun (WGS) entry which is preliminary data.</text>
</comment>
<gene>
    <name evidence="4" type="ORF">DSM100688_0629</name>
</gene>
<dbReference type="Gene3D" id="2.130.10.30">
    <property type="entry name" value="Regulator of chromosome condensation 1/beta-lactamase-inhibitor protein II"/>
    <property type="match status" value="2"/>
</dbReference>
<dbReference type="PROSITE" id="PS50012">
    <property type="entry name" value="RCC1_3"/>
    <property type="match status" value="6"/>
</dbReference>
<accession>A0A6L4X0Y3</accession>
<evidence type="ECO:0000259" key="3">
    <source>
        <dbReference type="PROSITE" id="PS51272"/>
    </source>
</evidence>
<dbReference type="InterPro" id="IPR058923">
    <property type="entry name" value="RCC1-like_dom"/>
</dbReference>
<dbReference type="InterPro" id="IPR051625">
    <property type="entry name" value="Signaling_Regulatory_Domain"/>
</dbReference>
<dbReference type="PRINTS" id="PR00633">
    <property type="entry name" value="RCCNDNSATION"/>
</dbReference>
<dbReference type="InterPro" id="IPR009091">
    <property type="entry name" value="RCC1/BLIP-II"/>
</dbReference>
<dbReference type="SUPFAM" id="SSF50985">
    <property type="entry name" value="RCC1/BLIP-II"/>
    <property type="match status" value="1"/>
</dbReference>
<dbReference type="InterPro" id="IPR001119">
    <property type="entry name" value="SLH_dom"/>
</dbReference>
<dbReference type="EMBL" id="WBSM01000002">
    <property type="protein sequence ID" value="KAB8288627.1"/>
    <property type="molecule type" value="Genomic_DNA"/>
</dbReference>
<protein>
    <submittedName>
        <fullName evidence="4">Chromosome condensation protein RCC1</fullName>
    </submittedName>
</protein>
<feature type="chain" id="PRO_5026871262" evidence="2">
    <location>
        <begin position="31"/>
        <end position="1427"/>
    </location>
</feature>
<evidence type="ECO:0000256" key="1">
    <source>
        <dbReference type="ARBA" id="ARBA00022737"/>
    </source>
</evidence>
<dbReference type="Proteomes" id="UP000482084">
    <property type="component" value="Unassembled WGS sequence"/>
</dbReference>
<evidence type="ECO:0000256" key="2">
    <source>
        <dbReference type="SAM" id="SignalP"/>
    </source>
</evidence>
<evidence type="ECO:0000313" key="5">
    <source>
        <dbReference type="Proteomes" id="UP000482084"/>
    </source>
</evidence>
<name>A0A6L4X0Y3_9BIFI</name>
<organism evidence="4 5">
    <name type="scientific">Bifidobacterium ramosum</name>
    <dbReference type="NCBI Taxonomy" id="1798158"/>
    <lineage>
        <taxon>Bacteria</taxon>
        <taxon>Bacillati</taxon>
        <taxon>Actinomycetota</taxon>
        <taxon>Actinomycetes</taxon>
        <taxon>Bifidobacteriales</taxon>
        <taxon>Bifidobacteriaceae</taxon>
        <taxon>Bifidobacterium</taxon>
    </lineage>
</organism>
<dbReference type="Pfam" id="PF25390">
    <property type="entry name" value="WD40_RLD"/>
    <property type="match status" value="1"/>
</dbReference>
<feature type="signal peptide" evidence="2">
    <location>
        <begin position="1"/>
        <end position="30"/>
    </location>
</feature>
<keyword evidence="2" id="KW-0732">Signal</keyword>